<comment type="caution">
    <text evidence="2">The sequence shown here is derived from an EMBL/GenBank/DDBJ whole genome shotgun (WGS) entry which is preliminary data.</text>
</comment>
<proteinExistence type="predicted"/>
<feature type="signal peptide" evidence="1">
    <location>
        <begin position="1"/>
        <end position="18"/>
    </location>
</feature>
<keyword evidence="3" id="KW-1185">Reference proteome</keyword>
<keyword evidence="1" id="KW-0732">Signal</keyword>
<dbReference type="EMBL" id="JAJAPW010000015">
    <property type="protein sequence ID" value="MCB4800306.1"/>
    <property type="molecule type" value="Genomic_DNA"/>
</dbReference>
<dbReference type="RefSeq" id="WP_226544781.1">
    <property type="nucleotide sequence ID" value="NZ_JAJAPW010000015.1"/>
</dbReference>
<sequence>MRKITLLLFLILSTITFAQTDKNGNPVFNSLSIDEIIIDDNFKLVVNYYTLENNIENPLSSVYISKKPSEKEIIESATELMSYNFLLLKDQKMVDLIALNEKPLRAFNLINLKSGKVKDYKSKIKGDISESRANEIIDNKFDHNSKIENNILTYNGRTYSIYSKQEVIDEILNIIKNNKHLKDKVSDTQIPTKAELKNYIIEETKPNNSLDFFTEIKGKEYDGVQIKPGVYATLQSIAFYKWGRANYELGVNTYQDAFSIYAKIKGEELNIKEKQSIKSGFNKDWEK</sequence>
<dbReference type="AlphaFoldDB" id="A0A9X1L6C0"/>
<dbReference type="Proteomes" id="UP001139199">
    <property type="component" value="Unassembled WGS sequence"/>
</dbReference>
<name>A0A9X1L6C0_9FLAO</name>
<evidence type="ECO:0000313" key="2">
    <source>
        <dbReference type="EMBL" id="MCB4800306.1"/>
    </source>
</evidence>
<gene>
    <name evidence="2" type="ORF">LG649_15750</name>
</gene>
<accession>A0A9X1L6C0</accession>
<reference evidence="2" key="1">
    <citation type="submission" date="2021-10" db="EMBL/GenBank/DDBJ databases">
        <title>Tamlana sargassums sp. nov., and Tamlana laminarinivorans sp. nov., two new bacteria isolated from the brown alga.</title>
        <authorList>
            <person name="Li J."/>
        </authorList>
    </citation>
    <scope>NUCLEOTIDE SEQUENCE</scope>
    <source>
        <strain evidence="2">PT2-4</strain>
    </source>
</reference>
<organism evidence="2 3">
    <name type="scientific">Neotamlana laminarinivorans</name>
    <dbReference type="NCBI Taxonomy" id="2883124"/>
    <lineage>
        <taxon>Bacteria</taxon>
        <taxon>Pseudomonadati</taxon>
        <taxon>Bacteroidota</taxon>
        <taxon>Flavobacteriia</taxon>
        <taxon>Flavobacteriales</taxon>
        <taxon>Flavobacteriaceae</taxon>
        <taxon>Neotamlana</taxon>
    </lineage>
</organism>
<feature type="chain" id="PRO_5040742669" evidence="1">
    <location>
        <begin position="19"/>
        <end position="287"/>
    </location>
</feature>
<protein>
    <submittedName>
        <fullName evidence="2">Uncharacterized protein</fullName>
    </submittedName>
</protein>
<evidence type="ECO:0000313" key="3">
    <source>
        <dbReference type="Proteomes" id="UP001139199"/>
    </source>
</evidence>
<evidence type="ECO:0000256" key="1">
    <source>
        <dbReference type="SAM" id="SignalP"/>
    </source>
</evidence>